<feature type="compositionally biased region" description="Polar residues" evidence="1">
    <location>
        <begin position="593"/>
        <end position="605"/>
    </location>
</feature>
<dbReference type="Pfam" id="PF00443">
    <property type="entry name" value="UCH"/>
    <property type="match status" value="1"/>
</dbReference>
<accession>A0AAD8RPH8</accession>
<dbReference type="SUPFAM" id="SSF48452">
    <property type="entry name" value="TPR-like"/>
    <property type="match status" value="1"/>
</dbReference>
<feature type="region of interest" description="Disordered" evidence="1">
    <location>
        <begin position="586"/>
        <end position="605"/>
    </location>
</feature>
<dbReference type="Gene3D" id="1.25.40.10">
    <property type="entry name" value="Tetratricopeptide repeat domain"/>
    <property type="match status" value="1"/>
</dbReference>
<proteinExistence type="predicted"/>
<dbReference type="InterPro" id="IPR011990">
    <property type="entry name" value="TPR-like_helical_dom_sf"/>
</dbReference>
<dbReference type="Proteomes" id="UP001231189">
    <property type="component" value="Unassembled WGS sequence"/>
</dbReference>
<dbReference type="Gene3D" id="3.90.70.10">
    <property type="entry name" value="Cysteine proteinases"/>
    <property type="match status" value="1"/>
</dbReference>
<reference evidence="3" key="1">
    <citation type="submission" date="2023-07" db="EMBL/GenBank/DDBJ databases">
        <title>A chromosome-level genome assembly of Lolium multiflorum.</title>
        <authorList>
            <person name="Chen Y."/>
            <person name="Copetti D."/>
            <person name="Kolliker R."/>
            <person name="Studer B."/>
        </authorList>
    </citation>
    <scope>NUCLEOTIDE SEQUENCE</scope>
    <source>
        <strain evidence="3">02402/16</strain>
        <tissue evidence="3">Leaf</tissue>
    </source>
</reference>
<feature type="domain" description="Peptidase C19 ubiquitin carboxyl-terminal hydrolase" evidence="2">
    <location>
        <begin position="810"/>
        <end position="1094"/>
    </location>
</feature>
<evidence type="ECO:0000259" key="2">
    <source>
        <dbReference type="Pfam" id="PF00443"/>
    </source>
</evidence>
<evidence type="ECO:0000256" key="1">
    <source>
        <dbReference type="SAM" id="MobiDB-lite"/>
    </source>
</evidence>
<gene>
    <name evidence="3" type="ORF">QYE76_001836</name>
</gene>
<organism evidence="3 4">
    <name type="scientific">Lolium multiflorum</name>
    <name type="common">Italian ryegrass</name>
    <name type="synonym">Lolium perenne subsp. multiflorum</name>
    <dbReference type="NCBI Taxonomy" id="4521"/>
    <lineage>
        <taxon>Eukaryota</taxon>
        <taxon>Viridiplantae</taxon>
        <taxon>Streptophyta</taxon>
        <taxon>Embryophyta</taxon>
        <taxon>Tracheophyta</taxon>
        <taxon>Spermatophyta</taxon>
        <taxon>Magnoliopsida</taxon>
        <taxon>Liliopsida</taxon>
        <taxon>Poales</taxon>
        <taxon>Poaceae</taxon>
        <taxon>BOP clade</taxon>
        <taxon>Pooideae</taxon>
        <taxon>Poodae</taxon>
        <taxon>Poeae</taxon>
        <taxon>Poeae Chloroplast Group 2 (Poeae type)</taxon>
        <taxon>Loliodinae</taxon>
        <taxon>Loliinae</taxon>
        <taxon>Lolium</taxon>
    </lineage>
</organism>
<dbReference type="PANTHER" id="PTHR34465">
    <property type="entry name" value="CARBOXYL-TERMINAL HYDROLASE-LIKE PROTEIN, PUTATIVE (DUF627 AND DUF629)-RELATED"/>
    <property type="match status" value="1"/>
</dbReference>
<name>A0AAD8RPH8_LOLMU</name>
<dbReference type="SUPFAM" id="SSF54001">
    <property type="entry name" value="Cysteine proteinases"/>
    <property type="match status" value="1"/>
</dbReference>
<dbReference type="AlphaFoldDB" id="A0AAD8RPH8"/>
<sequence>MARGLRSQAREARELHIKGQHEEALARALEVVGANPASALALNLVGSLHRHFGSAAWSARASDDDEAASTLELHHHQLALDAFSAAARIAPNCVMTAICHAEALAACSRLPDAQVELFRVCSIPEANHMDPAVHHVWYDLVLDASTAKKRKSDAACKASLIMQHFEAMINSKVVPEEAAELLAGDAASADVRRRANLFSQRYPYSARAQLLLVYVELEHVRTLDLAADRQRRLWPILAVISEAAVVFDRSLLIALFHAEVLFALDEFDEAERECRRALRVEDPTDPNLDDIPPAISVPGADCESRVSSVKEQLRILLKRVIVVAALCWSSIESTQQGDRVDRVISLKAATLQEHYNRIDPSAAKTISDTLRFLKNQSSWSFLVCPNSTCHGKRFLGIESLWKHMRKQHRDGLWNKLESVLGSHLYENTSNDGDDHPFDEITLSKDSQQHDIFHLPTVQPMFRSLLLSPSIGIQAEPLAEMRQRKCREGAEIIADIKKKLRMLPKDELNTEYEEVCFAINDLWLKFLKTSALDHREVILPLARSFQWIQMKISIALSAKDLGRFIGGANIDITFGKVPAAPDRNVSVVHGSEPSHASNIDNPSGDNLQTENLQPLCSDETLKDGEKCEESGIHVVDSNSETMVDQRSMDPPIDVHESGLNVLASDETLKDGEKCEESEIHVVDSKSETMVDQRSMDPPIDVHESGLNVLARIAELELEKEDWSKKANCSYNNDGEKSNVLSQKNLSPIIPHDTFHSHPRFIPLEGCSASYAAQLHMERWAAAMELYSDPDVSSGTSGQSVEEMADKDLSILSVVIQSLCNLRHFRDNFLTEPLVWIMSADNVCMALQFYEIFTSWEKNDYHLTDVVLTYMKTLLCGVDHTIFPEKVGINFASEILATILIGLHMSETCSRFGLNKETEKHVVNPITCGDCMCPTHNLFGIKFNAQMSCECGKCYGEYPYTALFHKLDAGSPQTTKIKSFAELRVLLDEQFCKDNNCKDCGNMLNTDMLLSNTPHFFTIVLNWLSSSESPDILSEFLAGITSPVDTGFFCKSADPSTMYTVTSMICCADESYVCFARDDEDKWLIYDFDTVETEDTWEHLLEGFKNCKLRPQVLIFEVIK</sequence>
<dbReference type="PANTHER" id="PTHR34465:SF6">
    <property type="entry name" value="OS11G0599000 PROTEIN"/>
    <property type="match status" value="1"/>
</dbReference>
<evidence type="ECO:0000313" key="4">
    <source>
        <dbReference type="Proteomes" id="UP001231189"/>
    </source>
</evidence>
<dbReference type="GO" id="GO:0016579">
    <property type="term" value="P:protein deubiquitination"/>
    <property type="evidence" value="ECO:0007669"/>
    <property type="project" value="InterPro"/>
</dbReference>
<protein>
    <recommendedName>
        <fullName evidence="2">Peptidase C19 ubiquitin carboxyl-terminal hydrolase domain-containing protein</fullName>
    </recommendedName>
</protein>
<evidence type="ECO:0000313" key="3">
    <source>
        <dbReference type="EMBL" id="KAK1627521.1"/>
    </source>
</evidence>
<dbReference type="EMBL" id="JAUUTY010000005">
    <property type="protein sequence ID" value="KAK1627521.1"/>
    <property type="molecule type" value="Genomic_DNA"/>
</dbReference>
<dbReference type="GO" id="GO:0004843">
    <property type="term" value="F:cysteine-type deubiquitinase activity"/>
    <property type="evidence" value="ECO:0007669"/>
    <property type="project" value="InterPro"/>
</dbReference>
<dbReference type="InterPro" id="IPR001394">
    <property type="entry name" value="Peptidase_C19_UCH"/>
</dbReference>
<comment type="caution">
    <text evidence="3">The sequence shown here is derived from an EMBL/GenBank/DDBJ whole genome shotgun (WGS) entry which is preliminary data.</text>
</comment>
<keyword evidence="4" id="KW-1185">Reference proteome</keyword>
<dbReference type="InterPro" id="IPR038765">
    <property type="entry name" value="Papain-like_cys_pep_sf"/>
</dbReference>